<dbReference type="AlphaFoldDB" id="A0A378IBZ1"/>
<dbReference type="RefSeq" id="WP_083503091.1">
    <property type="nucleotide sequence ID" value="NZ_CAAAHV010000041.1"/>
</dbReference>
<dbReference type="FunFam" id="3.30.70.3550:FF:000001">
    <property type="entry name" value="Leucyl/phenylalanyl-tRNA--protein transferase"/>
    <property type="match status" value="1"/>
</dbReference>
<dbReference type="HAMAP" id="MF_00688">
    <property type="entry name" value="Leu_Phe_trans"/>
    <property type="match status" value="1"/>
</dbReference>
<evidence type="ECO:0000256" key="6">
    <source>
        <dbReference type="ARBA" id="ARBA00050652"/>
    </source>
</evidence>
<evidence type="ECO:0000256" key="3">
    <source>
        <dbReference type="ARBA" id="ARBA00022679"/>
    </source>
</evidence>
<dbReference type="Pfam" id="PF03588">
    <property type="entry name" value="Leu_Phe_trans"/>
    <property type="match status" value="1"/>
</dbReference>
<keyword evidence="3 15" id="KW-0808">Transferase</keyword>
<protein>
    <recommendedName>
        <fullName evidence="11 15">Leucyl/phenylalanyl-tRNA--protein transferase</fullName>
        <ecNumber evidence="10 15">2.3.2.6</ecNumber>
    </recommendedName>
    <alternativeName>
        <fullName evidence="12 15">L/F-transferase</fullName>
    </alternativeName>
    <alternativeName>
        <fullName evidence="13 15">Leucyltransferase</fullName>
    </alternativeName>
    <alternativeName>
        <fullName evidence="14 15">Phenyalanyltransferase</fullName>
    </alternativeName>
</protein>
<comment type="subcellular location">
    <subcellularLocation>
        <location evidence="1 15">Cytoplasm</location>
    </subcellularLocation>
</comment>
<dbReference type="STRING" id="28083.Lbir_1125"/>
<accession>A0A378IBZ1</accession>
<evidence type="ECO:0000256" key="1">
    <source>
        <dbReference type="ARBA" id="ARBA00004496"/>
    </source>
</evidence>
<sequence length="248" mass="28411">MHGSTRCRKISGRFGRIIISDFSDDGEHYPFPDPESSDAQGLLAIGGDLSSGRLLSAYRQGIFPWFEPGCPILWWSPNPRLILYPQQFKLSRSLTKSLKQAHELRIDSAFNAVIQACATVDHRENNTWISREMQTAYINLFDMGFAHSVEIWREQRLIGGLYGISLGKAFFGESMFHYERDASKMAMYYLCQMLSRQNFEFIDCQLPTAHLMSMGAVIISRKEFMHRLQQALQYPALQGNWAHLADCI</sequence>
<comment type="catalytic activity">
    <reaction evidence="5 15">
        <text>L-phenylalanyl-tRNA(Phe) + an N-terminal L-alpha-aminoacyl-[protein] = an N-terminal L-phenylalanyl-L-alpha-aminoacyl-[protein] + tRNA(Phe)</text>
        <dbReference type="Rhea" id="RHEA:43632"/>
        <dbReference type="Rhea" id="RHEA-COMP:9668"/>
        <dbReference type="Rhea" id="RHEA-COMP:9699"/>
        <dbReference type="Rhea" id="RHEA-COMP:10636"/>
        <dbReference type="Rhea" id="RHEA-COMP:10637"/>
        <dbReference type="ChEBI" id="CHEBI:78442"/>
        <dbReference type="ChEBI" id="CHEBI:78531"/>
        <dbReference type="ChEBI" id="CHEBI:78597"/>
        <dbReference type="ChEBI" id="CHEBI:83561"/>
        <dbReference type="EC" id="2.3.2.6"/>
    </reaction>
</comment>
<dbReference type="GO" id="GO:0030163">
    <property type="term" value="P:protein catabolic process"/>
    <property type="evidence" value="ECO:0007669"/>
    <property type="project" value="UniProtKB-UniRule"/>
</dbReference>
<dbReference type="Gene3D" id="3.40.630.70">
    <property type="entry name" value="Leucyl/phenylalanyl-tRNA-protein transferase, C-terminal domain"/>
    <property type="match status" value="1"/>
</dbReference>
<evidence type="ECO:0000256" key="5">
    <source>
        <dbReference type="ARBA" id="ARBA00050607"/>
    </source>
</evidence>
<dbReference type="PANTHER" id="PTHR30098:SF2">
    <property type="entry name" value="LEUCYL_PHENYLALANYL-TRNA--PROTEIN TRANSFERASE"/>
    <property type="match status" value="1"/>
</dbReference>
<evidence type="ECO:0000256" key="14">
    <source>
        <dbReference type="ARBA" id="ARBA00083640"/>
    </source>
</evidence>
<evidence type="ECO:0000256" key="9">
    <source>
        <dbReference type="ARBA" id="ARBA00061535"/>
    </source>
</evidence>
<evidence type="ECO:0000256" key="4">
    <source>
        <dbReference type="ARBA" id="ARBA00023315"/>
    </source>
</evidence>
<name>A0A378IBZ1_9GAMM</name>
<dbReference type="PANTHER" id="PTHR30098">
    <property type="entry name" value="LEUCYL/PHENYLALANYL-TRNA--PROTEIN TRANSFERASE"/>
    <property type="match status" value="1"/>
</dbReference>
<evidence type="ECO:0000313" key="17">
    <source>
        <dbReference type="EMBL" id="STX32350.1"/>
    </source>
</evidence>
<dbReference type="EMBL" id="UGNW01000001">
    <property type="protein sequence ID" value="STX32350.1"/>
    <property type="molecule type" value="Genomic_DNA"/>
</dbReference>
<evidence type="ECO:0000256" key="12">
    <source>
        <dbReference type="ARBA" id="ARBA00077136"/>
    </source>
</evidence>
<dbReference type="EMBL" id="LNXT01000014">
    <property type="protein sequence ID" value="KTC73073.1"/>
    <property type="molecule type" value="Genomic_DNA"/>
</dbReference>
<dbReference type="GO" id="GO:0008914">
    <property type="term" value="F:leucyl-tRNA--protein transferase activity"/>
    <property type="evidence" value="ECO:0007669"/>
    <property type="project" value="UniProtKB-UniRule"/>
</dbReference>
<evidence type="ECO:0000256" key="10">
    <source>
        <dbReference type="ARBA" id="ARBA00066767"/>
    </source>
</evidence>
<comment type="similarity">
    <text evidence="9 15">Belongs to the L/F-transferase family.</text>
</comment>
<evidence type="ECO:0000313" key="16">
    <source>
        <dbReference type="EMBL" id="KTC73073.1"/>
    </source>
</evidence>
<evidence type="ECO:0000313" key="18">
    <source>
        <dbReference type="Proteomes" id="UP000054735"/>
    </source>
</evidence>
<dbReference type="Gene3D" id="3.30.70.3550">
    <property type="entry name" value="Leucyl/phenylalanyl-tRNA-protein transferase, N-terminal domain"/>
    <property type="match status" value="1"/>
</dbReference>
<dbReference type="GO" id="GO:0005737">
    <property type="term" value="C:cytoplasm"/>
    <property type="evidence" value="ECO:0007669"/>
    <property type="project" value="UniProtKB-SubCell"/>
</dbReference>
<evidence type="ECO:0000313" key="19">
    <source>
        <dbReference type="Proteomes" id="UP000255066"/>
    </source>
</evidence>
<dbReference type="NCBIfam" id="TIGR00667">
    <property type="entry name" value="aat"/>
    <property type="match status" value="1"/>
</dbReference>
<evidence type="ECO:0000256" key="8">
    <source>
        <dbReference type="ARBA" id="ARBA00054043"/>
    </source>
</evidence>
<dbReference type="Proteomes" id="UP000255066">
    <property type="component" value="Unassembled WGS sequence"/>
</dbReference>
<reference evidence="16 18" key="1">
    <citation type="submission" date="2015-11" db="EMBL/GenBank/DDBJ databases">
        <title>Genomic analysis of 38 Legionella species identifies large and diverse effector repertoires.</title>
        <authorList>
            <person name="Burstein D."/>
            <person name="Amaro F."/>
            <person name="Zusman T."/>
            <person name="Lifshitz Z."/>
            <person name="Cohen O."/>
            <person name="Gilbert J.A."/>
            <person name="Pupko T."/>
            <person name="Shuman H.A."/>
            <person name="Segal G."/>
        </authorList>
    </citation>
    <scope>NUCLEOTIDE SEQUENCE [LARGE SCALE GENOMIC DNA]</scope>
    <source>
        <strain evidence="16 18">CDC#1407-AL-14</strain>
    </source>
</reference>
<evidence type="ECO:0000256" key="2">
    <source>
        <dbReference type="ARBA" id="ARBA00022490"/>
    </source>
</evidence>
<comment type="catalytic activity">
    <reaction evidence="6 15">
        <text>N-terminal L-arginyl-[protein] + L-leucyl-tRNA(Leu) = N-terminal L-leucyl-L-arginyl-[protein] + tRNA(Leu) + H(+)</text>
        <dbReference type="Rhea" id="RHEA:50416"/>
        <dbReference type="Rhea" id="RHEA-COMP:9613"/>
        <dbReference type="Rhea" id="RHEA-COMP:9622"/>
        <dbReference type="Rhea" id="RHEA-COMP:12672"/>
        <dbReference type="Rhea" id="RHEA-COMP:12673"/>
        <dbReference type="ChEBI" id="CHEBI:15378"/>
        <dbReference type="ChEBI" id="CHEBI:64719"/>
        <dbReference type="ChEBI" id="CHEBI:78442"/>
        <dbReference type="ChEBI" id="CHEBI:78494"/>
        <dbReference type="ChEBI" id="CHEBI:133044"/>
        <dbReference type="EC" id="2.3.2.6"/>
    </reaction>
</comment>
<gene>
    <name evidence="15 17" type="primary">aat</name>
    <name evidence="16" type="ORF">Lbir_1125</name>
    <name evidence="17" type="ORF">NCTC12437_02135</name>
</gene>
<evidence type="ECO:0000256" key="11">
    <source>
        <dbReference type="ARBA" id="ARBA00074372"/>
    </source>
</evidence>
<evidence type="ECO:0000256" key="7">
    <source>
        <dbReference type="ARBA" id="ARBA00051538"/>
    </source>
</evidence>
<proteinExistence type="inferred from homology"/>
<dbReference type="OrthoDB" id="9790282at2"/>
<comment type="function">
    <text evidence="8 15">Functions in the N-end rule pathway of protein degradation where it conjugates Leu, Phe and, less efficiently, Met from aminoacyl-tRNAs to the N-termini of proteins containing an N-terminal arginine or lysine.</text>
</comment>
<dbReference type="EC" id="2.3.2.6" evidence="10 15"/>
<comment type="catalytic activity">
    <reaction evidence="7 15">
        <text>N-terminal L-lysyl-[protein] + L-leucyl-tRNA(Leu) = N-terminal L-leucyl-L-lysyl-[protein] + tRNA(Leu) + H(+)</text>
        <dbReference type="Rhea" id="RHEA:12340"/>
        <dbReference type="Rhea" id="RHEA-COMP:9613"/>
        <dbReference type="Rhea" id="RHEA-COMP:9622"/>
        <dbReference type="Rhea" id="RHEA-COMP:12670"/>
        <dbReference type="Rhea" id="RHEA-COMP:12671"/>
        <dbReference type="ChEBI" id="CHEBI:15378"/>
        <dbReference type="ChEBI" id="CHEBI:65249"/>
        <dbReference type="ChEBI" id="CHEBI:78442"/>
        <dbReference type="ChEBI" id="CHEBI:78494"/>
        <dbReference type="ChEBI" id="CHEBI:133043"/>
        <dbReference type="EC" id="2.3.2.6"/>
    </reaction>
</comment>
<evidence type="ECO:0000256" key="13">
    <source>
        <dbReference type="ARBA" id="ARBA00077165"/>
    </source>
</evidence>
<dbReference type="SUPFAM" id="SSF55729">
    <property type="entry name" value="Acyl-CoA N-acyltransferases (Nat)"/>
    <property type="match status" value="1"/>
</dbReference>
<dbReference type="InterPro" id="IPR042203">
    <property type="entry name" value="Leu/Phe-tRNA_Trfase_C"/>
</dbReference>
<reference evidence="17 19" key="2">
    <citation type="submission" date="2018-06" db="EMBL/GenBank/DDBJ databases">
        <authorList>
            <consortium name="Pathogen Informatics"/>
            <person name="Doyle S."/>
        </authorList>
    </citation>
    <scope>NUCLEOTIDE SEQUENCE [LARGE SCALE GENOMIC DNA]</scope>
    <source>
        <strain evidence="17 19">NCTC12437</strain>
    </source>
</reference>
<keyword evidence="4 15" id="KW-0012">Acyltransferase</keyword>
<organism evidence="17 19">
    <name type="scientific">Legionella birminghamensis</name>
    <dbReference type="NCBI Taxonomy" id="28083"/>
    <lineage>
        <taxon>Bacteria</taxon>
        <taxon>Pseudomonadati</taxon>
        <taxon>Pseudomonadota</taxon>
        <taxon>Gammaproteobacteria</taxon>
        <taxon>Legionellales</taxon>
        <taxon>Legionellaceae</taxon>
        <taxon>Legionella</taxon>
    </lineage>
</organism>
<keyword evidence="18" id="KW-1185">Reference proteome</keyword>
<dbReference type="InterPro" id="IPR004616">
    <property type="entry name" value="Leu/Phe-tRNA_Trfase"/>
</dbReference>
<dbReference type="Proteomes" id="UP000054735">
    <property type="component" value="Unassembled WGS sequence"/>
</dbReference>
<evidence type="ECO:0000256" key="15">
    <source>
        <dbReference type="HAMAP-Rule" id="MF_00688"/>
    </source>
</evidence>
<keyword evidence="2 15" id="KW-0963">Cytoplasm</keyword>
<dbReference type="InterPro" id="IPR042221">
    <property type="entry name" value="Leu/Phe-tRNA_Trfase_N"/>
</dbReference>
<dbReference type="InterPro" id="IPR016181">
    <property type="entry name" value="Acyl_CoA_acyltransferase"/>
</dbReference>